<name>A0AAU9VI15_9FIRM</name>
<keyword evidence="3" id="KW-1185">Reference proteome</keyword>
<dbReference type="EMBL" id="OW659477">
    <property type="protein sequence ID" value="CAH2761669.1"/>
    <property type="molecule type" value="Genomic_DNA"/>
</dbReference>
<evidence type="ECO:0000313" key="4">
    <source>
        <dbReference type="Proteomes" id="UP001154111"/>
    </source>
</evidence>
<evidence type="ECO:0000313" key="1">
    <source>
        <dbReference type="EMBL" id="CAH2761668.1"/>
    </source>
</evidence>
<dbReference type="Proteomes" id="UP001154111">
    <property type="component" value="Chromosome"/>
</dbReference>
<accession>A0AAU9VI15</accession>
<dbReference type="RefSeq" id="WP_254007399.1">
    <property type="nucleotide sequence ID" value="NZ_OW659477.1"/>
</dbReference>
<evidence type="ECO:0000313" key="2">
    <source>
        <dbReference type="EMBL" id="CAH2761669.1"/>
    </source>
</evidence>
<reference evidence="2" key="1">
    <citation type="submission" date="2022-04" db="EMBL/GenBank/DDBJ databases">
        <authorList>
            <person name="Forde T."/>
        </authorList>
    </citation>
    <scope>NUCLEOTIDE SEQUENCE</scope>
    <source>
        <strain evidence="2">A18Y016a</strain>
        <strain evidence="1">A18Y020d</strain>
    </source>
</reference>
<dbReference type="EMBL" id="OW659496">
    <property type="protein sequence ID" value="CAH2761668.1"/>
    <property type="molecule type" value="Genomic_DNA"/>
</dbReference>
<evidence type="ECO:0000313" key="3">
    <source>
        <dbReference type="Proteomes" id="UP001154095"/>
    </source>
</evidence>
<dbReference type="Proteomes" id="UP001154095">
    <property type="component" value="Chromosome"/>
</dbReference>
<gene>
    <name evidence="2" type="ORF">ERYAMS2_00824</name>
    <name evidence="1" type="ORF">ERYAMS_00530</name>
</gene>
<proteinExistence type="predicted"/>
<dbReference type="AlphaFoldDB" id="A0AAU9VI15"/>
<organism evidence="2 4">
    <name type="scientific">Erysipelothrix amsterdamensis</name>
    <dbReference type="NCBI Taxonomy" id="2929157"/>
    <lineage>
        <taxon>Bacteria</taxon>
        <taxon>Bacillati</taxon>
        <taxon>Bacillota</taxon>
        <taxon>Erysipelotrichia</taxon>
        <taxon>Erysipelotrichales</taxon>
        <taxon>Erysipelotrichaceae</taxon>
        <taxon>Erysipelothrix</taxon>
    </lineage>
</organism>
<sequence length="176" mass="20140">MKYKTMFLGLVVVVAFGIMIQVMNPSADLVLTKYNTLVLSKRLQTQDFQLNRVLIRDGTIVENKVLLNQNRLQEENGGEIRLNTIQFELLPDKVVLALEMANKRVVTVEERIDISLGPNLFLLNDSLERLEFGETYLLAYASQSIYPDSMTLSDLYTQITNNSNMDEFLVLTLQFI</sequence>
<protein>
    <submittedName>
        <fullName evidence="2">Uncharacterized protein</fullName>
    </submittedName>
</protein>